<keyword evidence="5" id="KW-0804">Transcription</keyword>
<dbReference type="PANTHER" id="PTHR43214:SF43">
    <property type="entry name" value="TWO-COMPONENT RESPONSE REGULATOR"/>
    <property type="match status" value="1"/>
</dbReference>
<dbReference type="RefSeq" id="WP_390307090.1">
    <property type="nucleotide sequence ID" value="NZ_JBHRRZ010000033.1"/>
</dbReference>
<gene>
    <name evidence="9" type="ORF">ACFODW_12900</name>
</gene>
<dbReference type="Gene3D" id="3.40.50.2300">
    <property type="match status" value="1"/>
</dbReference>
<organism evidence="9 10">
    <name type="scientific">Virgibacillus sediminis</name>
    <dbReference type="NCBI Taxonomy" id="202260"/>
    <lineage>
        <taxon>Bacteria</taxon>
        <taxon>Bacillati</taxon>
        <taxon>Bacillota</taxon>
        <taxon>Bacilli</taxon>
        <taxon>Bacillales</taxon>
        <taxon>Bacillaceae</taxon>
        <taxon>Virgibacillus</taxon>
    </lineage>
</organism>
<dbReference type="Pfam" id="PF00072">
    <property type="entry name" value="Response_reg"/>
    <property type="match status" value="1"/>
</dbReference>
<name>A0ABV7A8N3_9BACI</name>
<dbReference type="Proteomes" id="UP001595387">
    <property type="component" value="Unassembled WGS sequence"/>
</dbReference>
<keyword evidence="3" id="KW-0805">Transcription regulation</keyword>
<dbReference type="PROSITE" id="PS50110">
    <property type="entry name" value="RESPONSE_REGULATORY"/>
    <property type="match status" value="1"/>
</dbReference>
<comment type="subcellular location">
    <subcellularLocation>
        <location evidence="1">Cytoplasm</location>
    </subcellularLocation>
</comment>
<dbReference type="PANTHER" id="PTHR43214">
    <property type="entry name" value="TWO-COMPONENT RESPONSE REGULATOR"/>
    <property type="match status" value="1"/>
</dbReference>
<evidence type="ECO:0000256" key="6">
    <source>
        <dbReference type="PROSITE-ProRule" id="PRU00169"/>
    </source>
</evidence>
<keyword evidence="10" id="KW-1185">Reference proteome</keyword>
<evidence type="ECO:0000259" key="8">
    <source>
        <dbReference type="PROSITE" id="PS50110"/>
    </source>
</evidence>
<dbReference type="PRINTS" id="PR00038">
    <property type="entry name" value="HTHLUXR"/>
</dbReference>
<evidence type="ECO:0000313" key="10">
    <source>
        <dbReference type="Proteomes" id="UP001595387"/>
    </source>
</evidence>
<dbReference type="InterPro" id="IPR011006">
    <property type="entry name" value="CheY-like_superfamily"/>
</dbReference>
<dbReference type="InterPro" id="IPR000792">
    <property type="entry name" value="Tscrpt_reg_LuxR_C"/>
</dbReference>
<evidence type="ECO:0000259" key="7">
    <source>
        <dbReference type="PROSITE" id="PS50043"/>
    </source>
</evidence>
<dbReference type="CDD" id="cd06170">
    <property type="entry name" value="LuxR_C_like"/>
    <property type="match status" value="1"/>
</dbReference>
<accession>A0ABV7A8N3</accession>
<dbReference type="CDD" id="cd17535">
    <property type="entry name" value="REC_NarL-like"/>
    <property type="match status" value="1"/>
</dbReference>
<keyword evidence="4" id="KW-0238">DNA-binding</keyword>
<dbReference type="SUPFAM" id="SSF46894">
    <property type="entry name" value="C-terminal effector domain of the bipartite response regulators"/>
    <property type="match status" value="1"/>
</dbReference>
<dbReference type="EMBL" id="JBHRRZ010000033">
    <property type="protein sequence ID" value="MFC2949214.1"/>
    <property type="molecule type" value="Genomic_DNA"/>
</dbReference>
<evidence type="ECO:0000256" key="3">
    <source>
        <dbReference type="ARBA" id="ARBA00023015"/>
    </source>
</evidence>
<dbReference type="InterPro" id="IPR001789">
    <property type="entry name" value="Sig_transdc_resp-reg_receiver"/>
</dbReference>
<dbReference type="InterPro" id="IPR039420">
    <property type="entry name" value="WalR-like"/>
</dbReference>
<dbReference type="InterPro" id="IPR058245">
    <property type="entry name" value="NreC/VraR/RcsB-like_REC"/>
</dbReference>
<evidence type="ECO:0000256" key="4">
    <source>
        <dbReference type="ARBA" id="ARBA00023125"/>
    </source>
</evidence>
<protein>
    <submittedName>
        <fullName evidence="9">Response regulator</fullName>
    </submittedName>
</protein>
<dbReference type="PROSITE" id="PS50043">
    <property type="entry name" value="HTH_LUXR_2"/>
    <property type="match status" value="1"/>
</dbReference>
<reference evidence="10" key="1">
    <citation type="journal article" date="2019" name="Int. J. Syst. Evol. Microbiol.">
        <title>The Global Catalogue of Microorganisms (GCM) 10K type strain sequencing project: providing services to taxonomists for standard genome sequencing and annotation.</title>
        <authorList>
            <consortium name="The Broad Institute Genomics Platform"/>
            <consortium name="The Broad Institute Genome Sequencing Center for Infectious Disease"/>
            <person name="Wu L."/>
            <person name="Ma J."/>
        </authorList>
    </citation>
    <scope>NUCLEOTIDE SEQUENCE [LARGE SCALE GENOMIC DNA]</scope>
    <source>
        <strain evidence="10">KCTC 13193</strain>
    </source>
</reference>
<feature type="modified residue" description="4-aspartylphosphate" evidence="6">
    <location>
        <position position="54"/>
    </location>
</feature>
<feature type="domain" description="HTH luxR-type" evidence="7">
    <location>
        <begin position="152"/>
        <end position="217"/>
    </location>
</feature>
<dbReference type="Pfam" id="PF00196">
    <property type="entry name" value="GerE"/>
    <property type="match status" value="1"/>
</dbReference>
<proteinExistence type="predicted"/>
<feature type="domain" description="Response regulatory" evidence="8">
    <location>
        <begin position="3"/>
        <end position="119"/>
    </location>
</feature>
<sequence length="219" mass="24723">MVDLLLVEDQRLFADGWKGMFHAAGDIQLVGCARDGQEAVNLCAELQPDVVLMDIGRAQMDGVRLTVQIKEQFPDVKVLLLSSEVDEELVISGVNVGADGFLLTELHADVLLETIRNIHRGDNVLSGKAARILTKKIRELTMDKKQLLEKQLDKHGHEFTKRELDIAYLFMDNLSNKQIAKRLYLGEGTVKNYISGIYQKLDIKTRAQAINYFQSLLRK</sequence>
<keyword evidence="2 6" id="KW-0597">Phosphoprotein</keyword>
<evidence type="ECO:0000256" key="2">
    <source>
        <dbReference type="ARBA" id="ARBA00022553"/>
    </source>
</evidence>
<evidence type="ECO:0000256" key="5">
    <source>
        <dbReference type="ARBA" id="ARBA00023163"/>
    </source>
</evidence>
<evidence type="ECO:0000256" key="1">
    <source>
        <dbReference type="ARBA" id="ARBA00004496"/>
    </source>
</evidence>
<dbReference type="SMART" id="SM00421">
    <property type="entry name" value="HTH_LUXR"/>
    <property type="match status" value="1"/>
</dbReference>
<dbReference type="SMART" id="SM00448">
    <property type="entry name" value="REC"/>
    <property type="match status" value="1"/>
</dbReference>
<comment type="caution">
    <text evidence="9">The sequence shown here is derived from an EMBL/GenBank/DDBJ whole genome shotgun (WGS) entry which is preliminary data.</text>
</comment>
<dbReference type="InterPro" id="IPR016032">
    <property type="entry name" value="Sig_transdc_resp-reg_C-effctor"/>
</dbReference>
<evidence type="ECO:0000313" key="9">
    <source>
        <dbReference type="EMBL" id="MFC2949214.1"/>
    </source>
</evidence>
<dbReference type="SUPFAM" id="SSF52172">
    <property type="entry name" value="CheY-like"/>
    <property type="match status" value="1"/>
</dbReference>